<dbReference type="FunFam" id="1.10.287.70:FF:000090">
    <property type="entry name" value="two pore potassium channel protein sup-9"/>
    <property type="match status" value="1"/>
</dbReference>
<feature type="transmembrane region" description="Helical" evidence="31">
    <location>
        <begin position="347"/>
        <end position="365"/>
    </location>
</feature>
<dbReference type="PANTHER" id="PTHR21355">
    <property type="entry name" value="G-PROTEIN COUPLED RECEPTOR-ASSOCIATED PROTEIN LMBRD2"/>
    <property type="match status" value="1"/>
</dbReference>
<feature type="transmembrane region" description="Helical" evidence="31">
    <location>
        <begin position="566"/>
        <end position="584"/>
    </location>
</feature>
<evidence type="ECO:0000259" key="32">
    <source>
        <dbReference type="PROSITE" id="PS50905"/>
    </source>
</evidence>
<keyword evidence="19" id="KW-0408">Iron</keyword>
<evidence type="ECO:0000256" key="6">
    <source>
        <dbReference type="ARBA" id="ARBA00010487"/>
    </source>
</evidence>
<dbReference type="Pfam" id="PF00210">
    <property type="entry name" value="Ferritin"/>
    <property type="match status" value="1"/>
</dbReference>
<reference evidence="33" key="2">
    <citation type="submission" date="2020-05" db="UniProtKB">
        <authorList>
            <consortium name="EnsemblMetazoa"/>
        </authorList>
    </citation>
    <scope>IDENTIFICATION</scope>
    <source>
        <strain evidence="33">WRAIR2</strain>
    </source>
</reference>
<dbReference type="InterPro" id="IPR003092">
    <property type="entry name" value="2pore_dom_K_chnl_TASK"/>
</dbReference>
<evidence type="ECO:0000256" key="30">
    <source>
        <dbReference type="SAM" id="MobiDB-lite"/>
    </source>
</evidence>
<evidence type="ECO:0000256" key="3">
    <source>
        <dbReference type="ARBA" id="ARBA00004613"/>
    </source>
</evidence>
<dbReference type="PANTHER" id="PTHR21355:SF0">
    <property type="entry name" value="G-PROTEIN COUPLED RECEPTOR-ASSOCIATED PROTEIN LMBRD2"/>
    <property type="match status" value="1"/>
</dbReference>
<keyword evidence="22 31" id="KW-0472">Membrane</keyword>
<feature type="transmembrane region" description="Helical" evidence="31">
    <location>
        <begin position="235"/>
        <end position="253"/>
    </location>
</feature>
<dbReference type="PROSITE" id="PS50905">
    <property type="entry name" value="FERRITIN_LIKE"/>
    <property type="match status" value="1"/>
</dbReference>
<comment type="subcellular location">
    <subcellularLocation>
        <location evidence="2">Golgi apparatus</location>
    </subcellularLocation>
    <subcellularLocation>
        <location evidence="1">Membrane</location>
        <topology evidence="1">Multi-pass membrane protein</topology>
    </subcellularLocation>
    <subcellularLocation>
        <location evidence="3">Secreted</location>
    </subcellularLocation>
</comment>
<evidence type="ECO:0000256" key="20">
    <source>
        <dbReference type="ARBA" id="ARBA00023034"/>
    </source>
</evidence>
<feature type="transmembrane region" description="Helical" evidence="31">
    <location>
        <begin position="604"/>
        <end position="622"/>
    </location>
</feature>
<dbReference type="InterPro" id="IPR003280">
    <property type="entry name" value="2pore_dom_K_chnl"/>
</dbReference>
<evidence type="ECO:0000256" key="5">
    <source>
        <dbReference type="ARBA" id="ARBA00007513"/>
    </source>
</evidence>
<feature type="transmembrane region" description="Helical" evidence="31">
    <location>
        <begin position="936"/>
        <end position="955"/>
    </location>
</feature>
<evidence type="ECO:0000256" key="18">
    <source>
        <dbReference type="ARBA" id="ARBA00023002"/>
    </source>
</evidence>
<dbReference type="Pfam" id="PF04791">
    <property type="entry name" value="LMBR1"/>
    <property type="match status" value="1"/>
</dbReference>
<keyword evidence="14" id="KW-0732">Signal</keyword>
<feature type="transmembrane region" description="Helical" evidence="31">
    <location>
        <begin position="792"/>
        <end position="815"/>
    </location>
</feature>
<keyword evidence="12 28" id="KW-0812">Transmembrane</keyword>
<keyword evidence="8" id="KW-0409">Iron storage</keyword>
<dbReference type="Gene3D" id="1.20.1260.10">
    <property type="match status" value="1"/>
</dbReference>
<dbReference type="InterPro" id="IPR013099">
    <property type="entry name" value="K_chnl_dom"/>
</dbReference>
<keyword evidence="16" id="KW-0630">Potassium</keyword>
<comment type="catalytic activity">
    <reaction evidence="26">
        <text>4 Fe(2+) + O2 + 4 H(+) = 4 Fe(3+) + 2 H2O</text>
        <dbReference type="Rhea" id="RHEA:11148"/>
        <dbReference type="ChEBI" id="CHEBI:15377"/>
        <dbReference type="ChEBI" id="CHEBI:15378"/>
        <dbReference type="ChEBI" id="CHEBI:15379"/>
        <dbReference type="ChEBI" id="CHEBI:29033"/>
        <dbReference type="ChEBI" id="CHEBI:29034"/>
        <dbReference type="EC" id="1.16.3.1"/>
    </reaction>
</comment>
<dbReference type="InterPro" id="IPR051584">
    <property type="entry name" value="GPCR-associated_LMBR1"/>
</dbReference>
<evidence type="ECO:0000256" key="14">
    <source>
        <dbReference type="ARBA" id="ARBA00022729"/>
    </source>
</evidence>
<evidence type="ECO:0000256" key="8">
    <source>
        <dbReference type="ARBA" id="ARBA00022434"/>
    </source>
</evidence>
<dbReference type="PRINTS" id="PR01333">
    <property type="entry name" value="2POREKCHANEL"/>
</dbReference>
<keyword evidence="17 31" id="KW-1133">Transmembrane helix</keyword>
<dbReference type="Gene3D" id="1.10.287.70">
    <property type="match status" value="2"/>
</dbReference>
<evidence type="ECO:0000256" key="16">
    <source>
        <dbReference type="ARBA" id="ARBA00022958"/>
    </source>
</evidence>
<evidence type="ECO:0000256" key="17">
    <source>
        <dbReference type="ARBA" id="ARBA00022989"/>
    </source>
</evidence>
<evidence type="ECO:0000256" key="11">
    <source>
        <dbReference type="ARBA" id="ARBA00022538"/>
    </source>
</evidence>
<comment type="similarity">
    <text evidence="4 28">Belongs to the two pore domain potassium channel (TC 1.A.1.8) family.</text>
</comment>
<evidence type="ECO:0000256" key="1">
    <source>
        <dbReference type="ARBA" id="ARBA00004141"/>
    </source>
</evidence>
<evidence type="ECO:0000256" key="21">
    <source>
        <dbReference type="ARBA" id="ARBA00023065"/>
    </source>
</evidence>
<evidence type="ECO:0000256" key="12">
    <source>
        <dbReference type="ARBA" id="ARBA00022692"/>
    </source>
</evidence>
<evidence type="ECO:0000256" key="26">
    <source>
        <dbReference type="ARBA" id="ARBA00047990"/>
    </source>
</evidence>
<keyword evidence="29" id="KW-0175">Coiled coil</keyword>
<protein>
    <recommendedName>
        <fullName evidence="25">Ferritin heavy chain</fullName>
        <ecNumber evidence="7">1.16.3.1</ecNumber>
    </recommendedName>
</protein>
<comment type="similarity">
    <text evidence="6">Belongs to the LIMR family.</text>
</comment>
<dbReference type="SUPFAM" id="SSF47240">
    <property type="entry name" value="Ferritin-like"/>
    <property type="match status" value="1"/>
</dbReference>
<dbReference type="EC" id="1.16.3.1" evidence="7"/>
<keyword evidence="10" id="KW-0964">Secreted</keyword>
<feature type="transmembrane region" description="Helical" evidence="31">
    <location>
        <begin position="881"/>
        <end position="903"/>
    </location>
</feature>
<keyword evidence="20" id="KW-0333">Golgi apparatus</keyword>
<evidence type="ECO:0000256" key="4">
    <source>
        <dbReference type="ARBA" id="ARBA00006666"/>
    </source>
</evidence>
<dbReference type="InterPro" id="IPR008331">
    <property type="entry name" value="Ferritin_DPS_dom"/>
</dbReference>
<evidence type="ECO:0000313" key="33">
    <source>
        <dbReference type="EnsemblMetazoa" id="ADIR008445-PA"/>
    </source>
</evidence>
<feature type="transmembrane region" description="Helical" evidence="31">
    <location>
        <begin position="265"/>
        <end position="285"/>
    </location>
</feature>
<feature type="coiled-coil region" evidence="29">
    <location>
        <begin position="643"/>
        <end position="670"/>
    </location>
</feature>
<comment type="similarity">
    <text evidence="5">Belongs to the ferritin family.</text>
</comment>
<accession>A0A182NLB4</accession>
<dbReference type="InterPro" id="IPR009078">
    <property type="entry name" value="Ferritin-like_SF"/>
</dbReference>
<dbReference type="InterPro" id="IPR006876">
    <property type="entry name" value="LMBR1-like_membr_prot"/>
</dbReference>
<evidence type="ECO:0000256" key="15">
    <source>
        <dbReference type="ARBA" id="ARBA00022826"/>
    </source>
</evidence>
<dbReference type="GO" id="GO:0016020">
    <property type="term" value="C:membrane"/>
    <property type="evidence" value="ECO:0007669"/>
    <property type="project" value="UniProtKB-SubCell"/>
</dbReference>
<dbReference type="VEuPathDB" id="VectorBase:ADIR008445"/>
<feature type="transmembrane region" description="Helical" evidence="31">
    <location>
        <begin position="377"/>
        <end position="403"/>
    </location>
</feature>
<evidence type="ECO:0000256" key="22">
    <source>
        <dbReference type="ARBA" id="ARBA00023136"/>
    </source>
</evidence>
<dbReference type="Pfam" id="PF07885">
    <property type="entry name" value="Ion_trans_2"/>
    <property type="match status" value="2"/>
</dbReference>
<dbReference type="PRINTS" id="PR01095">
    <property type="entry name" value="TASKCHANNEL"/>
</dbReference>
<dbReference type="AlphaFoldDB" id="A0A182NLB4"/>
<evidence type="ECO:0000256" key="13">
    <source>
        <dbReference type="ARBA" id="ARBA00022723"/>
    </source>
</evidence>
<evidence type="ECO:0000256" key="7">
    <source>
        <dbReference type="ARBA" id="ARBA00013107"/>
    </source>
</evidence>
<evidence type="ECO:0000256" key="24">
    <source>
        <dbReference type="ARBA" id="ARBA00023303"/>
    </source>
</evidence>
<comment type="subunit">
    <text evidence="27">Oligomer of 12 light (L) chains and 12 heavy (H) chains; L and H chains are disulfide-linked. The functional molecule forms a roughly spherical shell with a diameter of 12 nm and contains a central cavity into which the insoluble ferric iron core is deposited.</text>
</comment>
<dbReference type="GO" id="GO:0005794">
    <property type="term" value="C:Golgi apparatus"/>
    <property type="evidence" value="ECO:0007669"/>
    <property type="project" value="UniProtKB-SubCell"/>
</dbReference>
<keyword evidence="15" id="KW-0631">Potassium channel</keyword>
<dbReference type="GO" id="GO:0005267">
    <property type="term" value="F:potassium channel activity"/>
    <property type="evidence" value="ECO:0007669"/>
    <property type="project" value="UniProtKB-KW"/>
</dbReference>
<dbReference type="GO" id="GO:0005576">
    <property type="term" value="C:extracellular region"/>
    <property type="evidence" value="ECO:0007669"/>
    <property type="project" value="UniProtKB-SubCell"/>
</dbReference>
<sequence length="1136" mass="127517">MCNDVWNYMNRSCSAKLHDQINKEFDAALFYMQYAAFFAQYQVNLPGFEKFFFHAASEEREHGMKLIEYALMRGQKAVDRNSFSLNFGSPVRPEPEQGSVALTALRAALAKEQEVTKSIRELIKVCEEDHNDYHLADYLTGEFLEEQHQGQRELAGKITMLEKMLKTNPKLGEFIFDKQNIIICFLWYMVHNIKLCLFDRVKANFVAKYNITPEDYHMIEIVITENKPHKAGPQWKFAGAFYFATVVLAMIGYGHSTPVTIGGKAFCMAYAMVGIPLGLVMFQSIGERLNKFASVVIRRAKKYLRCQQTEATEMNLMLATGLLSSVIITTGAAVFSRYEGWSYFDSFYYCFVTLTTIGFGDYVALQNDQALINKPGYVALSLVFILFGLAVVAASINLLVLRFMTMNAEDIRREEAEMQSSVDGLTTYECESTGKLLSCANLNYCSEIEEEDTSHPIVTFSVLTAWSFSFLIVFTIPLDVTSTVYRQCLQEHNITSNASSNDAPDAICQRPWGMVEEEVFPNLWRIIYWSSQFLTWLIMPLMQSYLKAGDFTIKGKLRSALVDNAIYYGTYLFICGILLIYLALQPGISLDWQKLKAIASSASNTWGLFLLVLLLGYALVEVPRSLWNNSRPGFMLQYAYFKLAKLSSEKAEAEENVDDVLESLQSAARAIPPRHELRPALETIIRKVPTELMERASRISREDGSPMAIPSEKALVRLHRQVIKSLQTLQRTEALWSVQVNKVLHLEDVAKNAVSLDHRFKSEFPKHRAGLARAIYSPTIDWYWECVVKAPFLKALAVITAFLSFMVVWSELTFFNRQPVLSIFANVLNVAKGNYDFVTIEIFSMLTLCYLCYCAYSTVFRIKFLNLYYLAAHHQTNEYSLIFSGMLLCRLTPPMCLNFLGMIHMDSHIIKERVLETHYTQIMGHMDVLGIIADGFNIYFPMVMLAFCLATWFSLGSRALNALGFQQFMLNETIAVELVQEGKDLIVREKRKRQRAEDALARRRDNILGQISRDGGGGGSNGGGATGTGGGGGNGNGGGGGSILSKYKSRNQDTVGPNDDLVGHGDRMDYSSTGNGGRGLDDINRSLSQEINERFGVSTGVSVGFKGYGTAFDDDDGRMGGAGRSNAKPKGLFDDV</sequence>
<evidence type="ECO:0000256" key="23">
    <source>
        <dbReference type="ARBA" id="ARBA00023157"/>
    </source>
</evidence>
<organism evidence="33 34">
    <name type="scientific">Anopheles dirus</name>
    <dbReference type="NCBI Taxonomy" id="7168"/>
    <lineage>
        <taxon>Eukaryota</taxon>
        <taxon>Metazoa</taxon>
        <taxon>Ecdysozoa</taxon>
        <taxon>Arthropoda</taxon>
        <taxon>Hexapoda</taxon>
        <taxon>Insecta</taxon>
        <taxon>Pterygota</taxon>
        <taxon>Neoptera</taxon>
        <taxon>Endopterygota</taxon>
        <taxon>Diptera</taxon>
        <taxon>Nematocera</taxon>
        <taxon>Culicoidea</taxon>
        <taxon>Culicidae</taxon>
        <taxon>Anophelinae</taxon>
        <taxon>Anopheles</taxon>
    </lineage>
</organism>
<dbReference type="InterPro" id="IPR009040">
    <property type="entry name" value="Ferritin-like_diiron"/>
</dbReference>
<dbReference type="GO" id="GO:0004322">
    <property type="term" value="F:ferroxidase activity"/>
    <property type="evidence" value="ECO:0007669"/>
    <property type="project" value="UniProtKB-EC"/>
</dbReference>
<evidence type="ECO:0000256" key="2">
    <source>
        <dbReference type="ARBA" id="ARBA00004555"/>
    </source>
</evidence>
<evidence type="ECO:0000313" key="34">
    <source>
        <dbReference type="Proteomes" id="UP000075884"/>
    </source>
</evidence>
<dbReference type="STRING" id="7168.A0A182NLB4"/>
<keyword evidence="21 28" id="KW-0406">Ion transport</keyword>
<evidence type="ECO:0000256" key="29">
    <source>
        <dbReference type="SAM" id="Coils"/>
    </source>
</evidence>
<feature type="region of interest" description="Disordered" evidence="30">
    <location>
        <begin position="1109"/>
        <end position="1136"/>
    </location>
</feature>
<keyword evidence="9 28" id="KW-0813">Transport</keyword>
<keyword evidence="34" id="KW-1185">Reference proteome</keyword>
<feature type="transmembrane region" description="Helical" evidence="31">
    <location>
        <begin position="316"/>
        <end position="335"/>
    </location>
</feature>
<feature type="transmembrane region" description="Helical" evidence="31">
    <location>
        <begin position="457"/>
        <end position="476"/>
    </location>
</feature>
<evidence type="ECO:0000256" key="19">
    <source>
        <dbReference type="ARBA" id="ARBA00023004"/>
    </source>
</evidence>
<dbReference type="CDD" id="cd01056">
    <property type="entry name" value="Euk_Ferritin"/>
    <property type="match status" value="1"/>
</dbReference>
<feature type="transmembrane region" description="Helical" evidence="31">
    <location>
        <begin position="835"/>
        <end position="860"/>
    </location>
</feature>
<evidence type="ECO:0000256" key="28">
    <source>
        <dbReference type="RuleBase" id="RU003857"/>
    </source>
</evidence>
<reference evidence="34" key="1">
    <citation type="submission" date="2013-03" db="EMBL/GenBank/DDBJ databases">
        <title>The Genome Sequence of Anopheles dirus WRAIR2.</title>
        <authorList>
            <consortium name="The Broad Institute Genomics Platform"/>
            <person name="Neafsey D.E."/>
            <person name="Walton C."/>
            <person name="Walker B."/>
            <person name="Young S.K."/>
            <person name="Zeng Q."/>
            <person name="Gargeya S."/>
            <person name="Fitzgerald M."/>
            <person name="Haas B."/>
            <person name="Abouelleil A."/>
            <person name="Allen A.W."/>
            <person name="Alvarado L."/>
            <person name="Arachchi H.M."/>
            <person name="Berlin A.M."/>
            <person name="Chapman S.B."/>
            <person name="Gainer-Dewar J."/>
            <person name="Goldberg J."/>
            <person name="Griggs A."/>
            <person name="Gujja S."/>
            <person name="Hansen M."/>
            <person name="Howarth C."/>
            <person name="Imamovic A."/>
            <person name="Ireland A."/>
            <person name="Larimer J."/>
            <person name="McCowan C."/>
            <person name="Murphy C."/>
            <person name="Pearson M."/>
            <person name="Poon T.W."/>
            <person name="Priest M."/>
            <person name="Roberts A."/>
            <person name="Saif S."/>
            <person name="Shea T."/>
            <person name="Sisk P."/>
            <person name="Sykes S."/>
            <person name="Wortman J."/>
            <person name="Nusbaum C."/>
            <person name="Birren B."/>
        </authorList>
    </citation>
    <scope>NUCLEOTIDE SEQUENCE [LARGE SCALE GENOMIC DNA]</scope>
    <source>
        <strain evidence="34">WRAIR2</strain>
    </source>
</reference>
<name>A0A182NLB4_9DIPT</name>
<dbReference type="SUPFAM" id="SSF81324">
    <property type="entry name" value="Voltage-gated potassium channels"/>
    <property type="match status" value="2"/>
</dbReference>
<evidence type="ECO:0000256" key="25">
    <source>
        <dbReference type="ARBA" id="ARBA00039731"/>
    </source>
</evidence>
<keyword evidence="11" id="KW-0633">Potassium transport</keyword>
<keyword evidence="24 28" id="KW-0407">Ion channel</keyword>
<proteinExistence type="inferred from homology"/>
<feature type="region of interest" description="Disordered" evidence="30">
    <location>
        <begin position="1009"/>
        <end position="1083"/>
    </location>
</feature>
<dbReference type="InterPro" id="IPR012347">
    <property type="entry name" value="Ferritin-like"/>
</dbReference>
<dbReference type="EnsemblMetazoa" id="ADIR008445-RA">
    <property type="protein sequence ID" value="ADIR008445-PA"/>
    <property type="gene ID" value="ADIR008445"/>
</dbReference>
<keyword evidence="18" id="KW-0560">Oxidoreductase</keyword>
<feature type="compositionally biased region" description="Gly residues" evidence="30">
    <location>
        <begin position="1014"/>
        <end position="1042"/>
    </location>
</feature>
<dbReference type="Proteomes" id="UP000075884">
    <property type="component" value="Unassembled WGS sequence"/>
</dbReference>
<evidence type="ECO:0000256" key="10">
    <source>
        <dbReference type="ARBA" id="ARBA00022525"/>
    </source>
</evidence>
<keyword evidence="23" id="KW-1015">Disulfide bond</keyword>
<dbReference type="GO" id="GO:0008199">
    <property type="term" value="F:ferric iron binding"/>
    <property type="evidence" value="ECO:0007669"/>
    <property type="project" value="InterPro"/>
</dbReference>
<dbReference type="FunFam" id="1.20.1260.10:FF:000017">
    <property type="entry name" value="Ferritin"/>
    <property type="match status" value="1"/>
</dbReference>
<keyword evidence="13" id="KW-0479">Metal-binding</keyword>
<evidence type="ECO:0000256" key="9">
    <source>
        <dbReference type="ARBA" id="ARBA00022448"/>
    </source>
</evidence>
<evidence type="ECO:0000256" key="31">
    <source>
        <dbReference type="SAM" id="Phobius"/>
    </source>
</evidence>
<dbReference type="GO" id="GO:0006879">
    <property type="term" value="P:intracellular iron ion homeostasis"/>
    <property type="evidence" value="ECO:0007669"/>
    <property type="project" value="UniProtKB-KW"/>
</dbReference>
<feature type="domain" description="Ferritin-like diiron" evidence="32">
    <location>
        <begin position="7"/>
        <end position="165"/>
    </location>
</feature>
<evidence type="ECO:0000256" key="27">
    <source>
        <dbReference type="ARBA" id="ARBA00063343"/>
    </source>
</evidence>